<feature type="binding site" evidence="5">
    <location>
        <position position="198"/>
    </location>
    <ligand>
        <name>Zn(2+)</name>
        <dbReference type="ChEBI" id="CHEBI:29105"/>
    </ligand>
</feature>
<reference evidence="7" key="1">
    <citation type="submission" date="2020-10" db="EMBL/GenBank/DDBJ databases">
        <authorList>
            <person name="Gilroy R."/>
        </authorList>
    </citation>
    <scope>NUCLEOTIDE SEQUENCE</scope>
    <source>
        <strain evidence="7">ChiGjej1B1-19959</strain>
    </source>
</reference>
<dbReference type="AlphaFoldDB" id="A0A9D1IEH0"/>
<feature type="transmembrane region" description="Helical" evidence="6">
    <location>
        <begin position="146"/>
        <end position="163"/>
    </location>
</feature>
<feature type="transmembrane region" description="Helical" evidence="6">
    <location>
        <begin position="169"/>
        <end position="188"/>
    </location>
</feature>
<name>A0A9D1IEH0_9FIRM</name>
<comment type="subcellular location">
    <subcellularLocation>
        <location evidence="1">Membrane</location>
        <topology evidence="1">Multi-pass membrane protein</topology>
    </subcellularLocation>
</comment>
<feature type="binding site" evidence="5">
    <location>
        <position position="202"/>
    </location>
    <ligand>
        <name>Zn(2+)</name>
        <dbReference type="ChEBI" id="CHEBI:29105"/>
    </ligand>
</feature>
<evidence type="ECO:0000256" key="2">
    <source>
        <dbReference type="ARBA" id="ARBA00022692"/>
    </source>
</evidence>
<feature type="transmembrane region" description="Helical" evidence="6">
    <location>
        <begin position="200"/>
        <end position="222"/>
    </location>
</feature>
<evidence type="ECO:0000313" key="8">
    <source>
        <dbReference type="Proteomes" id="UP000824071"/>
    </source>
</evidence>
<keyword evidence="5" id="KW-0862">Zinc</keyword>
<dbReference type="GO" id="GO:0046872">
    <property type="term" value="F:metal ion binding"/>
    <property type="evidence" value="ECO:0007669"/>
    <property type="project" value="UniProtKB-KW"/>
</dbReference>
<keyword evidence="3 6" id="KW-1133">Transmembrane helix</keyword>
<organism evidence="7 8">
    <name type="scientific">Candidatus Fimenecus excrementigallinarum</name>
    <dbReference type="NCBI Taxonomy" id="2840816"/>
    <lineage>
        <taxon>Bacteria</taxon>
        <taxon>Bacillati</taxon>
        <taxon>Bacillota</taxon>
        <taxon>Clostridia</taxon>
        <taxon>Candidatus Fimenecus</taxon>
    </lineage>
</organism>
<keyword evidence="2 6" id="KW-0812">Transmembrane</keyword>
<evidence type="ECO:0000256" key="1">
    <source>
        <dbReference type="ARBA" id="ARBA00004141"/>
    </source>
</evidence>
<feature type="binding site" evidence="5">
    <location>
        <position position="72"/>
    </location>
    <ligand>
        <name>Zn(2+)</name>
        <dbReference type="ChEBI" id="CHEBI:29105"/>
    </ligand>
</feature>
<dbReference type="PANTHER" id="PTHR20855:SF3">
    <property type="entry name" value="LD03007P"/>
    <property type="match status" value="1"/>
</dbReference>
<keyword evidence="5" id="KW-0479">Metal-binding</keyword>
<evidence type="ECO:0000256" key="5">
    <source>
        <dbReference type="PIRSR" id="PIRSR604254-1"/>
    </source>
</evidence>
<feature type="transmembrane region" description="Helical" evidence="6">
    <location>
        <begin position="21"/>
        <end position="44"/>
    </location>
</feature>
<keyword evidence="4 6" id="KW-0472">Membrane</keyword>
<gene>
    <name evidence="7" type="ORF">IAC53_01815</name>
</gene>
<evidence type="ECO:0000256" key="3">
    <source>
        <dbReference type="ARBA" id="ARBA00022989"/>
    </source>
</evidence>
<dbReference type="InterPro" id="IPR004254">
    <property type="entry name" value="AdipoR/HlyIII-related"/>
</dbReference>
<protein>
    <submittedName>
        <fullName evidence="7">Hemolysin III family protein</fullName>
    </submittedName>
</protein>
<evidence type="ECO:0000313" key="7">
    <source>
        <dbReference type="EMBL" id="HIU35331.1"/>
    </source>
</evidence>
<dbReference type="PANTHER" id="PTHR20855">
    <property type="entry name" value="ADIPOR/PROGESTIN RECEPTOR-RELATED"/>
    <property type="match status" value="1"/>
</dbReference>
<dbReference type="EMBL" id="DVMW01000016">
    <property type="protein sequence ID" value="HIU35331.1"/>
    <property type="molecule type" value="Genomic_DNA"/>
</dbReference>
<feature type="transmembrane region" description="Helical" evidence="6">
    <location>
        <begin position="50"/>
        <end position="68"/>
    </location>
</feature>
<evidence type="ECO:0000256" key="6">
    <source>
        <dbReference type="SAM" id="Phobius"/>
    </source>
</evidence>
<dbReference type="GO" id="GO:0016020">
    <property type="term" value="C:membrane"/>
    <property type="evidence" value="ECO:0007669"/>
    <property type="project" value="UniProtKB-SubCell"/>
</dbReference>
<feature type="transmembrane region" description="Helical" evidence="6">
    <location>
        <begin position="89"/>
        <end position="108"/>
    </location>
</feature>
<dbReference type="Pfam" id="PF03006">
    <property type="entry name" value="HlyIII"/>
    <property type="match status" value="1"/>
</dbReference>
<proteinExistence type="predicted"/>
<evidence type="ECO:0000256" key="4">
    <source>
        <dbReference type="ARBA" id="ARBA00023136"/>
    </source>
</evidence>
<feature type="transmembrane region" description="Helical" evidence="6">
    <location>
        <begin position="114"/>
        <end position="134"/>
    </location>
</feature>
<sequence length="224" mass="24949">MGYLDKIKLAQYSRREDWLNSISHMVGGGLSVVALLLCLVRAVLARRWDYAVLGLVYGLTMIAMYSCSSVYHALRPNRGKRAMRLVDHAMIYPMIAGTITPLAVLVIVPQRPVLGWVLVGVAWAVVAAAVPITLTLFNKTKITQMVLYLALGWMVIVAVKTLWEHFDRTGMWLLVSGGLAYTLGAVLYGIGAKKPYFHSVFHFFVLAGSILHFLSLYLYVFVVK</sequence>
<dbReference type="Proteomes" id="UP000824071">
    <property type="component" value="Unassembled WGS sequence"/>
</dbReference>
<reference evidence="7" key="2">
    <citation type="journal article" date="2021" name="PeerJ">
        <title>Extensive microbial diversity within the chicken gut microbiome revealed by metagenomics and culture.</title>
        <authorList>
            <person name="Gilroy R."/>
            <person name="Ravi A."/>
            <person name="Getino M."/>
            <person name="Pursley I."/>
            <person name="Horton D.L."/>
            <person name="Alikhan N.F."/>
            <person name="Baker D."/>
            <person name="Gharbi K."/>
            <person name="Hall N."/>
            <person name="Watson M."/>
            <person name="Adriaenssens E.M."/>
            <person name="Foster-Nyarko E."/>
            <person name="Jarju S."/>
            <person name="Secka A."/>
            <person name="Antonio M."/>
            <person name="Oren A."/>
            <person name="Chaudhuri R.R."/>
            <person name="La Ragione R."/>
            <person name="Hildebrand F."/>
            <person name="Pallen M.J."/>
        </authorList>
    </citation>
    <scope>NUCLEOTIDE SEQUENCE</scope>
    <source>
        <strain evidence="7">ChiGjej1B1-19959</strain>
    </source>
</reference>
<accession>A0A9D1IEH0</accession>
<comment type="caution">
    <text evidence="7">The sequence shown here is derived from an EMBL/GenBank/DDBJ whole genome shotgun (WGS) entry which is preliminary data.</text>
</comment>